<dbReference type="CDD" id="cd05388">
    <property type="entry name" value="CobB_N"/>
    <property type="match status" value="1"/>
</dbReference>
<dbReference type="AlphaFoldDB" id="A0A1M7DFI7"/>
<evidence type="ECO:0000256" key="1">
    <source>
        <dbReference type="ARBA" id="ARBA00001946"/>
    </source>
</evidence>
<protein>
    <submittedName>
        <fullName evidence="11">Hydrogenobyrinic acid a,c-diamide synthase (Glutamine-hydrolysing) /cobyrinate a,c-diamide synthase</fullName>
    </submittedName>
</protein>
<comment type="pathway">
    <text evidence="2">Cofactor biosynthesis; adenosylcobalamin biosynthesis.</text>
</comment>
<keyword evidence="6" id="KW-0067">ATP-binding</keyword>
<dbReference type="PANTHER" id="PTHR43873">
    <property type="entry name" value="COBYRINATE A,C-DIAMIDE SYNTHASE"/>
    <property type="match status" value="1"/>
</dbReference>
<evidence type="ECO:0000259" key="9">
    <source>
        <dbReference type="Pfam" id="PF01656"/>
    </source>
</evidence>
<evidence type="ECO:0000256" key="2">
    <source>
        <dbReference type="ARBA" id="ARBA00004953"/>
    </source>
</evidence>
<gene>
    <name evidence="11" type="ORF">SAMN04488494_0726</name>
</gene>
<dbReference type="Proteomes" id="UP000184280">
    <property type="component" value="Unassembled WGS sequence"/>
</dbReference>
<keyword evidence="3" id="KW-0169">Cobalamin biosynthesis</keyword>
<evidence type="ECO:0000256" key="6">
    <source>
        <dbReference type="ARBA" id="ARBA00022840"/>
    </source>
</evidence>
<evidence type="ECO:0000256" key="7">
    <source>
        <dbReference type="ARBA" id="ARBA00022842"/>
    </source>
</evidence>
<dbReference type="InterPro" id="IPR027417">
    <property type="entry name" value="P-loop_NTPase"/>
</dbReference>
<dbReference type="Pfam" id="PF01656">
    <property type="entry name" value="CbiA"/>
    <property type="match status" value="1"/>
</dbReference>
<dbReference type="NCBIfam" id="NF002204">
    <property type="entry name" value="PRK01077.1"/>
    <property type="match status" value="1"/>
</dbReference>
<accession>A0A1M7DFI7</accession>
<dbReference type="InterPro" id="IPR004484">
    <property type="entry name" value="CbiA/CobB_synth"/>
</dbReference>
<dbReference type="PROSITE" id="PS51274">
    <property type="entry name" value="GATASE_COBBQ"/>
    <property type="match status" value="1"/>
</dbReference>
<dbReference type="InterPro" id="IPR011698">
    <property type="entry name" value="GATase_3"/>
</dbReference>
<dbReference type="EMBL" id="FRCJ01000001">
    <property type="protein sequence ID" value="SHL78296.1"/>
    <property type="molecule type" value="Genomic_DNA"/>
</dbReference>
<evidence type="ECO:0000256" key="3">
    <source>
        <dbReference type="ARBA" id="ARBA00022573"/>
    </source>
</evidence>
<feature type="domain" description="CobB/CobQ-like glutamine amidotransferase" evidence="10">
    <location>
        <begin position="259"/>
        <end position="418"/>
    </location>
</feature>
<evidence type="ECO:0000256" key="4">
    <source>
        <dbReference type="ARBA" id="ARBA00022598"/>
    </source>
</evidence>
<dbReference type="Gene3D" id="3.40.50.880">
    <property type="match status" value="1"/>
</dbReference>
<evidence type="ECO:0000313" key="11">
    <source>
        <dbReference type="EMBL" id="SHL78296.1"/>
    </source>
</evidence>
<dbReference type="Pfam" id="PF07685">
    <property type="entry name" value="GATase_3"/>
    <property type="match status" value="1"/>
</dbReference>
<evidence type="ECO:0000256" key="5">
    <source>
        <dbReference type="ARBA" id="ARBA00022741"/>
    </source>
</evidence>
<evidence type="ECO:0000313" key="12">
    <source>
        <dbReference type="Proteomes" id="UP000184280"/>
    </source>
</evidence>
<dbReference type="InterPro" id="IPR029062">
    <property type="entry name" value="Class_I_gatase-like"/>
</dbReference>
<keyword evidence="7" id="KW-0460">Magnesium</keyword>
<dbReference type="GO" id="GO:0042242">
    <property type="term" value="F:cobyrinic acid a,c-diamide synthase activity"/>
    <property type="evidence" value="ECO:0007669"/>
    <property type="project" value="InterPro"/>
</dbReference>
<keyword evidence="5" id="KW-0547">Nucleotide-binding</keyword>
<comment type="cofactor">
    <cofactor evidence="1">
        <name>Mg(2+)</name>
        <dbReference type="ChEBI" id="CHEBI:18420"/>
    </cofactor>
</comment>
<reference evidence="11 12" key="1">
    <citation type="submission" date="2016-11" db="EMBL/GenBank/DDBJ databases">
        <authorList>
            <person name="Jaros S."/>
            <person name="Januszkiewicz K."/>
            <person name="Wedrychowicz H."/>
        </authorList>
    </citation>
    <scope>NUCLEOTIDE SEQUENCE [LARGE SCALE GENOMIC DNA]</scope>
    <source>
        <strain evidence="11 12">BPI-34</strain>
    </source>
</reference>
<dbReference type="SUPFAM" id="SSF52540">
    <property type="entry name" value="P-loop containing nucleoside triphosphate hydrolases"/>
    <property type="match status" value="1"/>
</dbReference>
<keyword evidence="8" id="KW-0315">Glutamine amidotransferase</keyword>
<dbReference type="GO" id="GO:0005524">
    <property type="term" value="F:ATP binding"/>
    <property type="evidence" value="ECO:0007669"/>
    <property type="project" value="UniProtKB-KW"/>
</dbReference>
<evidence type="ECO:0000259" key="10">
    <source>
        <dbReference type="Pfam" id="PF07685"/>
    </source>
</evidence>
<dbReference type="SUPFAM" id="SSF52317">
    <property type="entry name" value="Class I glutamine amidotransferase-like"/>
    <property type="match status" value="1"/>
</dbReference>
<dbReference type="Gene3D" id="3.40.50.300">
    <property type="entry name" value="P-loop containing nucleotide triphosphate hydrolases"/>
    <property type="match status" value="1"/>
</dbReference>
<feature type="domain" description="CobQ/CobB/MinD/ParA nucleotide binding" evidence="9">
    <location>
        <begin position="8"/>
        <end position="184"/>
    </location>
</feature>
<evidence type="ECO:0000256" key="8">
    <source>
        <dbReference type="ARBA" id="ARBA00022962"/>
    </source>
</evidence>
<dbReference type="RefSeq" id="WP_073042841.1">
    <property type="nucleotide sequence ID" value="NZ_FOLF01000002.1"/>
</dbReference>
<organism evidence="11 12">
    <name type="scientific">Xylanibacter ruminicola</name>
    <name type="common">Prevotella ruminicola</name>
    <dbReference type="NCBI Taxonomy" id="839"/>
    <lineage>
        <taxon>Bacteria</taxon>
        <taxon>Pseudomonadati</taxon>
        <taxon>Bacteroidota</taxon>
        <taxon>Bacteroidia</taxon>
        <taxon>Bacteroidales</taxon>
        <taxon>Prevotellaceae</taxon>
        <taxon>Xylanibacter</taxon>
    </lineage>
</organism>
<dbReference type="NCBIfam" id="TIGR00379">
    <property type="entry name" value="cobB"/>
    <property type="match status" value="1"/>
</dbReference>
<proteinExistence type="predicted"/>
<sequence length="425" mass="47650">MSNKTAFMIAAPTSGSGKTTIARGLMQWFTQNGYRVQPFKCGPDYIDTKFHTAVCGHPSVNLDTFMTTPAHVRALFAHYGTDADICIVEGMMGLYDGYDRELGSSYDIARVLDIPVILVVDAKSAAYSMAALLSGFIHFRGDVRIAGIIFNKVGSQRHFNMLREVCDELHAKCLGYLPKSPDLEQNSRYLGLDFSQLPESDQLTALLEENIDLPSLKSLTTTLHDEVKSQTRNCEFRHLETKTLIARNHESFSFIYQETLEQFGDVIFFDPEKDMPTFDGIDLLYLPGGYPEKHLEALVANQACLHAIKKFAEDGGRIVAECGGMMYLCQAIITDDGSYPMCGVLPYSITARKADRKLSLGYRQFTLDGKTYRGHEFHYTQFIGDTPESITQVYNAKGEPVPTPVFRYHNVLASYTHLYQIPCIL</sequence>
<dbReference type="OrthoDB" id="9764035at2"/>
<name>A0A1M7DFI7_XYLRU</name>
<dbReference type="GO" id="GO:0009236">
    <property type="term" value="P:cobalamin biosynthetic process"/>
    <property type="evidence" value="ECO:0007669"/>
    <property type="project" value="UniProtKB-KW"/>
</dbReference>
<keyword evidence="4" id="KW-0436">Ligase</keyword>
<dbReference type="PANTHER" id="PTHR43873:SF1">
    <property type="entry name" value="COBYRINATE A,C-DIAMIDE SYNTHASE"/>
    <property type="match status" value="1"/>
</dbReference>
<dbReference type="InterPro" id="IPR002586">
    <property type="entry name" value="CobQ/CobB/MinD/ParA_Nub-bd_dom"/>
</dbReference>